<accession>A0A6J4P3P1</accession>
<dbReference type="EMBL" id="CADCUQ010000445">
    <property type="protein sequence ID" value="CAA9405296.1"/>
    <property type="molecule type" value="Genomic_DNA"/>
</dbReference>
<feature type="compositionally biased region" description="Basic and acidic residues" evidence="1">
    <location>
        <begin position="72"/>
        <end position="91"/>
    </location>
</feature>
<feature type="compositionally biased region" description="Basic residues" evidence="1">
    <location>
        <begin position="174"/>
        <end position="183"/>
    </location>
</feature>
<organism evidence="2">
    <name type="scientific">uncultured Phycisphaerae bacterium</name>
    <dbReference type="NCBI Taxonomy" id="904963"/>
    <lineage>
        <taxon>Bacteria</taxon>
        <taxon>Pseudomonadati</taxon>
        <taxon>Planctomycetota</taxon>
        <taxon>Phycisphaerae</taxon>
        <taxon>environmental samples</taxon>
    </lineage>
</organism>
<proteinExistence type="predicted"/>
<feature type="compositionally biased region" description="Basic and acidic residues" evidence="1">
    <location>
        <begin position="98"/>
        <end position="113"/>
    </location>
</feature>
<feature type="non-terminal residue" evidence="2">
    <location>
        <position position="277"/>
    </location>
</feature>
<evidence type="ECO:0000313" key="2">
    <source>
        <dbReference type="EMBL" id="CAA9405296.1"/>
    </source>
</evidence>
<feature type="compositionally biased region" description="Low complexity" evidence="1">
    <location>
        <begin position="119"/>
        <end position="159"/>
    </location>
</feature>
<evidence type="ECO:0000256" key="1">
    <source>
        <dbReference type="SAM" id="MobiDB-lite"/>
    </source>
</evidence>
<protein>
    <submittedName>
        <fullName evidence="2">Uncharacterized protein</fullName>
    </submittedName>
</protein>
<feature type="compositionally biased region" description="Basic and acidic residues" evidence="1">
    <location>
        <begin position="22"/>
        <end position="40"/>
    </location>
</feature>
<dbReference type="AlphaFoldDB" id="A0A6J4P3P1"/>
<feature type="compositionally biased region" description="Basic residues" evidence="1">
    <location>
        <begin position="240"/>
        <end position="254"/>
    </location>
</feature>
<feature type="region of interest" description="Disordered" evidence="1">
    <location>
        <begin position="1"/>
        <end position="277"/>
    </location>
</feature>
<gene>
    <name evidence="2" type="ORF">AVDCRST_MAG64-1947</name>
</gene>
<reference evidence="2" key="1">
    <citation type="submission" date="2020-02" db="EMBL/GenBank/DDBJ databases">
        <authorList>
            <person name="Meier V. D."/>
        </authorList>
    </citation>
    <scope>NUCLEOTIDE SEQUENCE</scope>
    <source>
        <strain evidence="2">AVDCRST_MAG64</strain>
    </source>
</reference>
<sequence>ERFGTASRTAAARPAPRLRPARHVDRGRPGGGRVRPERGGRPTSGGRGCGRRPRRRRAGRRQGAAGVLVPEGGHEGPRQAERLPPPQREEVVGAGVPGDRRAGRDGPEGDAAGRRRAVAAEPRAGLAGAGQPAAGRPRGVPPVQRRQGPPVVRARQVPGLRRRGGHPADDLRPVLRHVGRRPGGRPAGRPVLRDRRVRVGRRRLAGGPRAPPRVVHPQVPAPRQAVRRAGPRRAVGGVRPRGRGTDRRRGRRRGGRDGPVSRSSPVGRHGGGRGHAA</sequence>
<feature type="compositionally biased region" description="Basic residues" evidence="1">
    <location>
        <begin position="49"/>
        <end position="60"/>
    </location>
</feature>
<feature type="non-terminal residue" evidence="2">
    <location>
        <position position="1"/>
    </location>
</feature>
<feature type="compositionally biased region" description="Basic residues" evidence="1">
    <location>
        <begin position="195"/>
        <end position="204"/>
    </location>
</feature>
<name>A0A6J4P3P1_9BACT</name>